<dbReference type="InterPro" id="IPR046909">
    <property type="entry name" value="cREC_REC"/>
</dbReference>
<dbReference type="Pfam" id="PF20274">
    <property type="entry name" value="cREC_REC"/>
    <property type="match status" value="1"/>
</dbReference>
<reference evidence="2" key="1">
    <citation type="journal article" date="2021" name="PeerJ">
        <title>Extensive microbial diversity within the chicken gut microbiome revealed by metagenomics and culture.</title>
        <authorList>
            <person name="Gilroy R."/>
            <person name="Ravi A."/>
            <person name="Getino M."/>
            <person name="Pursley I."/>
            <person name="Horton D.L."/>
            <person name="Alikhan N.F."/>
            <person name="Baker D."/>
            <person name="Gharbi K."/>
            <person name="Hall N."/>
            <person name="Watson M."/>
            <person name="Adriaenssens E.M."/>
            <person name="Foster-Nyarko E."/>
            <person name="Jarju S."/>
            <person name="Secka A."/>
            <person name="Antonio M."/>
            <person name="Oren A."/>
            <person name="Chaudhuri R.R."/>
            <person name="La Ragione R."/>
            <person name="Hildebrand F."/>
            <person name="Pallen M.J."/>
        </authorList>
    </citation>
    <scope>NUCLEOTIDE SEQUENCE</scope>
    <source>
        <strain evidence="2">CHK192-9172</strain>
    </source>
</reference>
<gene>
    <name evidence="2" type="ORF">IAA08_07445</name>
</gene>
<name>A0A9D2IGI8_9FIRM</name>
<reference evidence="2" key="2">
    <citation type="submission" date="2021-04" db="EMBL/GenBank/DDBJ databases">
        <authorList>
            <person name="Gilroy R."/>
        </authorList>
    </citation>
    <scope>NUCLEOTIDE SEQUENCE</scope>
    <source>
        <strain evidence="2">CHK192-9172</strain>
    </source>
</reference>
<dbReference type="AlphaFoldDB" id="A0A9D2IGI8"/>
<evidence type="ECO:0000313" key="2">
    <source>
        <dbReference type="EMBL" id="HIZ07751.1"/>
    </source>
</evidence>
<dbReference type="Proteomes" id="UP000824024">
    <property type="component" value="Unassembled WGS sequence"/>
</dbReference>
<dbReference type="EMBL" id="DXCH01000208">
    <property type="protein sequence ID" value="HIZ07751.1"/>
    <property type="molecule type" value="Genomic_DNA"/>
</dbReference>
<proteinExistence type="predicted"/>
<feature type="domain" description="Cyclic-phosphate processing Receiver" evidence="1">
    <location>
        <begin position="1"/>
        <end position="72"/>
    </location>
</feature>
<accession>A0A9D2IGI8</accession>
<evidence type="ECO:0000313" key="3">
    <source>
        <dbReference type="Proteomes" id="UP000824024"/>
    </source>
</evidence>
<evidence type="ECO:0000259" key="1">
    <source>
        <dbReference type="Pfam" id="PF20274"/>
    </source>
</evidence>
<sequence>WCRSVNEAIRFIKSTESESELIDCDHDLGDYAKDGGDGIKLLDWLAEQGLYYKIHLHTMNPVGRANMERIIRRYWKD</sequence>
<protein>
    <recommendedName>
        <fullName evidence="1">Cyclic-phosphate processing Receiver domain-containing protein</fullName>
    </recommendedName>
</protein>
<feature type="non-terminal residue" evidence="2">
    <location>
        <position position="1"/>
    </location>
</feature>
<organism evidence="2 3">
    <name type="scientific">Candidatus Eubacterium avistercoris</name>
    <dbReference type="NCBI Taxonomy" id="2838567"/>
    <lineage>
        <taxon>Bacteria</taxon>
        <taxon>Bacillati</taxon>
        <taxon>Bacillota</taxon>
        <taxon>Clostridia</taxon>
        <taxon>Eubacteriales</taxon>
        <taxon>Eubacteriaceae</taxon>
        <taxon>Eubacterium</taxon>
    </lineage>
</organism>
<comment type="caution">
    <text evidence="2">The sequence shown here is derived from an EMBL/GenBank/DDBJ whole genome shotgun (WGS) entry which is preliminary data.</text>
</comment>